<proteinExistence type="predicted"/>
<feature type="transmembrane region" description="Helical" evidence="5">
    <location>
        <begin position="145"/>
        <end position="168"/>
    </location>
</feature>
<feature type="transmembrane region" description="Helical" evidence="5">
    <location>
        <begin position="269"/>
        <end position="287"/>
    </location>
</feature>
<feature type="transmembrane region" description="Helical" evidence="5">
    <location>
        <begin position="112"/>
        <end position="133"/>
    </location>
</feature>
<evidence type="ECO:0000256" key="2">
    <source>
        <dbReference type="ARBA" id="ARBA00022692"/>
    </source>
</evidence>
<evidence type="ECO:0000313" key="7">
    <source>
        <dbReference type="EMBL" id="BDE94767.1"/>
    </source>
</evidence>
<dbReference type="EMBL" id="AP025564">
    <property type="protein sequence ID" value="BDE94767.1"/>
    <property type="molecule type" value="Genomic_DNA"/>
</dbReference>
<dbReference type="RefSeq" id="WP_244387551.1">
    <property type="nucleotide sequence ID" value="NZ_AP025564.1"/>
</dbReference>
<feature type="transmembrane region" description="Helical" evidence="5">
    <location>
        <begin position="294"/>
        <end position="312"/>
    </location>
</feature>
<keyword evidence="2 5" id="KW-0812">Transmembrane</keyword>
<evidence type="ECO:0000313" key="8">
    <source>
        <dbReference type="Proteomes" id="UP001320544"/>
    </source>
</evidence>
<dbReference type="Pfam" id="PF07690">
    <property type="entry name" value="MFS_1"/>
    <property type="match status" value="1"/>
</dbReference>
<accession>A0ABM7WF70</accession>
<dbReference type="InterPro" id="IPR020846">
    <property type="entry name" value="MFS_dom"/>
</dbReference>
<feature type="transmembrane region" description="Helical" evidence="5">
    <location>
        <begin position="20"/>
        <end position="39"/>
    </location>
</feature>
<feature type="transmembrane region" description="Helical" evidence="5">
    <location>
        <begin position="59"/>
        <end position="79"/>
    </location>
</feature>
<name>A0ABM7WF70_9ACTN</name>
<dbReference type="PANTHER" id="PTHR23508">
    <property type="entry name" value="CARBOXYLIC ACID TRANSPORTER PROTEIN HOMOLOG"/>
    <property type="match status" value="1"/>
</dbReference>
<keyword evidence="4 5" id="KW-0472">Membrane</keyword>
<dbReference type="Proteomes" id="UP001320544">
    <property type="component" value="Chromosome"/>
</dbReference>
<organism evidence="7 8">
    <name type="scientific">Raoultibacter timonensis</name>
    <dbReference type="NCBI Taxonomy" id="1907662"/>
    <lineage>
        <taxon>Bacteria</taxon>
        <taxon>Bacillati</taxon>
        <taxon>Actinomycetota</taxon>
        <taxon>Coriobacteriia</taxon>
        <taxon>Eggerthellales</taxon>
        <taxon>Eggerthellaceae</taxon>
        <taxon>Raoultibacter</taxon>
    </lineage>
</organism>
<dbReference type="PROSITE" id="PS50850">
    <property type="entry name" value="MFS"/>
    <property type="match status" value="1"/>
</dbReference>
<feature type="transmembrane region" description="Helical" evidence="5">
    <location>
        <begin position="226"/>
        <end position="249"/>
    </location>
</feature>
<dbReference type="Gene3D" id="1.20.1250.20">
    <property type="entry name" value="MFS general substrate transporter like domains"/>
    <property type="match status" value="2"/>
</dbReference>
<evidence type="ECO:0000256" key="1">
    <source>
        <dbReference type="ARBA" id="ARBA00004651"/>
    </source>
</evidence>
<protein>
    <submittedName>
        <fullName evidence="7">MFS transporter</fullName>
    </submittedName>
</protein>
<feature type="transmembrane region" description="Helical" evidence="5">
    <location>
        <begin position="362"/>
        <end position="380"/>
    </location>
</feature>
<dbReference type="InterPro" id="IPR036259">
    <property type="entry name" value="MFS_trans_sf"/>
</dbReference>
<feature type="transmembrane region" description="Helical" evidence="5">
    <location>
        <begin position="318"/>
        <end position="341"/>
    </location>
</feature>
<dbReference type="SUPFAM" id="SSF103473">
    <property type="entry name" value="MFS general substrate transporter"/>
    <property type="match status" value="1"/>
</dbReference>
<reference evidence="7 8" key="1">
    <citation type="submission" date="2022-01" db="EMBL/GenBank/DDBJ databases">
        <title>Novel bile acid biosynthetic pathways are enriched in the microbiome of centenarians.</title>
        <authorList>
            <person name="Sato Y."/>
            <person name="Atarashi K."/>
            <person name="Plichta R.D."/>
            <person name="Arai Y."/>
            <person name="Sasajima S."/>
            <person name="Kearney M.S."/>
            <person name="Suda W."/>
            <person name="Takeshita K."/>
            <person name="Sasaki T."/>
            <person name="Okamoto S."/>
            <person name="Skelly N.A."/>
            <person name="Okamura Y."/>
            <person name="Vlamakis H."/>
            <person name="Li Y."/>
            <person name="Tanoue T."/>
            <person name="Takei H."/>
            <person name="Nittono H."/>
            <person name="Narushima S."/>
            <person name="Irie J."/>
            <person name="Itoh H."/>
            <person name="Moriya K."/>
            <person name="Sugiura Y."/>
            <person name="Suematsu M."/>
            <person name="Moritoki N."/>
            <person name="Shibata S."/>
            <person name="Littman R.D."/>
            <person name="Fischbach A.M."/>
            <person name="Uwamino Y."/>
            <person name="Inoue T."/>
            <person name="Honda A."/>
            <person name="Hattori M."/>
            <person name="Murai T."/>
            <person name="Xavier J.R."/>
            <person name="Hirose N."/>
            <person name="Honda K."/>
        </authorList>
    </citation>
    <scope>NUCLEOTIDE SEQUENCE [LARGE SCALE GENOMIC DNA]</scope>
    <source>
        <strain evidence="7 8">CE91-St30</strain>
    </source>
</reference>
<evidence type="ECO:0000256" key="3">
    <source>
        <dbReference type="ARBA" id="ARBA00022989"/>
    </source>
</evidence>
<dbReference type="InterPro" id="IPR011701">
    <property type="entry name" value="MFS"/>
</dbReference>
<feature type="domain" description="Major facilitator superfamily (MFS) profile" evidence="6">
    <location>
        <begin position="21"/>
        <end position="412"/>
    </location>
</feature>
<feature type="transmembrane region" description="Helical" evidence="5">
    <location>
        <begin position="86"/>
        <end position="106"/>
    </location>
</feature>
<keyword evidence="8" id="KW-1185">Reference proteome</keyword>
<sequence length="419" mass="44556">MKNDAFYIAKGSPGTKARWAVVACCAAAYFFDSYDMYILGITMQSILGDLNMTTAQGGLLSSATMLGAVIGSVFLGRFASNRGNKLCLVVCTAWIGVGSLAVVFVSSFPAWFALRVFTGMGIGGIMGPIHALIWQHWTPGHRAKITGVTFSTFPIAGIVASLMGKLMLVADFRWIFVTAGFSLVVALVAQFAIPDDRHLAPAFQAKTSKNVEKIKLNEILVGNYKWITLFAILASFSNMAACWAMNTWIPSWLMTDRGFDVSQMTNFSMLNYVGGLAGYLIWGVIGSKIGSGKAMVAAYALSAVALLAYIALPGGDYLLILGPLLYFGQGGCGCLNSILFAEAYPERTRAYGSGTTFNVGRIGSIISPYSVALVGASFGLTVGLLMAPAFFAFGVVVSVGLNGVLRKQRTLEAAEADQP</sequence>
<feature type="transmembrane region" description="Helical" evidence="5">
    <location>
        <begin position="174"/>
        <end position="193"/>
    </location>
</feature>
<comment type="subcellular location">
    <subcellularLocation>
        <location evidence="1">Cell membrane</location>
        <topology evidence="1">Multi-pass membrane protein</topology>
    </subcellularLocation>
</comment>
<evidence type="ECO:0000256" key="4">
    <source>
        <dbReference type="ARBA" id="ARBA00023136"/>
    </source>
</evidence>
<dbReference type="PANTHER" id="PTHR23508:SF10">
    <property type="entry name" value="CARBOXYLIC ACID TRANSPORTER PROTEIN HOMOLOG"/>
    <property type="match status" value="1"/>
</dbReference>
<keyword evidence="3 5" id="KW-1133">Transmembrane helix</keyword>
<feature type="transmembrane region" description="Helical" evidence="5">
    <location>
        <begin position="386"/>
        <end position="405"/>
    </location>
</feature>
<evidence type="ECO:0000259" key="6">
    <source>
        <dbReference type="PROSITE" id="PS50850"/>
    </source>
</evidence>
<evidence type="ECO:0000256" key="5">
    <source>
        <dbReference type="SAM" id="Phobius"/>
    </source>
</evidence>
<gene>
    <name evidence="7" type="ORF">CE91St30_01000</name>
</gene>